<dbReference type="OrthoDB" id="9019285at2"/>
<reference evidence="1 2" key="1">
    <citation type="submission" date="2018-12" db="EMBL/GenBank/DDBJ databases">
        <title>The genome sequences of Variovorax guangxiensis DSM 27352.</title>
        <authorList>
            <person name="Gao J."/>
            <person name="Sun J."/>
        </authorList>
    </citation>
    <scope>NUCLEOTIDE SEQUENCE [LARGE SCALE GENOMIC DNA]</scope>
    <source>
        <strain evidence="1 2">DSM 27352</strain>
    </source>
</reference>
<dbReference type="Proteomes" id="UP000281118">
    <property type="component" value="Unassembled WGS sequence"/>
</dbReference>
<gene>
    <name evidence="1" type="ORF">EJP67_18410</name>
</gene>
<dbReference type="EMBL" id="RXFT01000007">
    <property type="protein sequence ID" value="RUR69034.1"/>
    <property type="molecule type" value="Genomic_DNA"/>
</dbReference>
<evidence type="ECO:0000313" key="2">
    <source>
        <dbReference type="Proteomes" id="UP000281118"/>
    </source>
</evidence>
<comment type="caution">
    <text evidence="1">The sequence shown here is derived from an EMBL/GenBank/DDBJ whole genome shotgun (WGS) entry which is preliminary data.</text>
</comment>
<organism evidence="1 2">
    <name type="scientific">Variovorax guangxiensis</name>
    <dbReference type="NCBI Taxonomy" id="1775474"/>
    <lineage>
        <taxon>Bacteria</taxon>
        <taxon>Pseudomonadati</taxon>
        <taxon>Pseudomonadota</taxon>
        <taxon>Betaproteobacteria</taxon>
        <taxon>Burkholderiales</taxon>
        <taxon>Comamonadaceae</taxon>
        <taxon>Variovorax</taxon>
    </lineage>
</organism>
<dbReference type="RefSeq" id="WP_126023150.1">
    <property type="nucleotide sequence ID" value="NZ_RXFT01000007.1"/>
</dbReference>
<accession>A0A3S0XAZ1</accession>
<sequence>MTNHINSQRVIHGCESCDGEPECTCRPSIAQPMTWLPSDEQVIAAARVASPTPITDEQVATHLPTWRMFAAALPAPSAAALELHPETCDLVAQFSRALAEKLAAAEKKYGYSNGWKRADWMDECRAKLLEHVAKGDPRDVAAYCAFLWHHGEKTGTARELDPEVFLDEGLADVQDESGINNYYSKAAVLEHIAAALASSPSSAPAESGWQWVPKEPTEAMVKAGNKKTWPLPSQDVYREMLAAAPQAVQAGGEGGNV</sequence>
<dbReference type="AlphaFoldDB" id="A0A3S0XAZ1"/>
<proteinExistence type="predicted"/>
<name>A0A3S0XAZ1_9BURK</name>
<protein>
    <submittedName>
        <fullName evidence="1">Uncharacterized protein</fullName>
    </submittedName>
</protein>
<evidence type="ECO:0000313" key="1">
    <source>
        <dbReference type="EMBL" id="RUR69034.1"/>
    </source>
</evidence>